<dbReference type="EMBL" id="CM046123">
    <property type="protein sequence ID" value="KAI8439706.1"/>
    <property type="molecule type" value="Genomic_DNA"/>
</dbReference>
<dbReference type="Proteomes" id="UP001064048">
    <property type="component" value="Chromosome 23"/>
</dbReference>
<keyword evidence="2" id="KW-1185">Reference proteome</keyword>
<comment type="caution">
    <text evidence="1">The sequence shown here is derived from an EMBL/GenBank/DDBJ whole genome shotgun (WGS) entry which is preliminary data.</text>
</comment>
<evidence type="ECO:0000313" key="1">
    <source>
        <dbReference type="EMBL" id="KAI8439706.1"/>
    </source>
</evidence>
<evidence type="ECO:0000313" key="2">
    <source>
        <dbReference type="Proteomes" id="UP001064048"/>
    </source>
</evidence>
<proteinExistence type="predicted"/>
<organism evidence="1 2">
    <name type="scientific">Choristoneura fumiferana</name>
    <name type="common">Spruce budworm moth</name>
    <name type="synonym">Archips fumiferana</name>
    <dbReference type="NCBI Taxonomy" id="7141"/>
    <lineage>
        <taxon>Eukaryota</taxon>
        <taxon>Metazoa</taxon>
        <taxon>Ecdysozoa</taxon>
        <taxon>Arthropoda</taxon>
        <taxon>Hexapoda</taxon>
        <taxon>Insecta</taxon>
        <taxon>Pterygota</taxon>
        <taxon>Neoptera</taxon>
        <taxon>Endopterygota</taxon>
        <taxon>Lepidoptera</taxon>
        <taxon>Glossata</taxon>
        <taxon>Ditrysia</taxon>
        <taxon>Tortricoidea</taxon>
        <taxon>Tortricidae</taxon>
        <taxon>Tortricinae</taxon>
        <taxon>Choristoneura</taxon>
    </lineage>
</organism>
<protein>
    <submittedName>
        <fullName evidence="1">Uncharacterized protein</fullName>
    </submittedName>
</protein>
<reference evidence="1 2" key="1">
    <citation type="journal article" date="2022" name="Genome Biol. Evol.">
        <title>The Spruce Budworm Genome: Reconstructing the Evolutionary History of Antifreeze Proteins.</title>
        <authorList>
            <person name="Beliveau C."/>
            <person name="Gagne P."/>
            <person name="Picq S."/>
            <person name="Vernygora O."/>
            <person name="Keeling C.I."/>
            <person name="Pinkney K."/>
            <person name="Doucet D."/>
            <person name="Wen F."/>
            <person name="Johnston J.S."/>
            <person name="Maaroufi H."/>
            <person name="Boyle B."/>
            <person name="Laroche J."/>
            <person name="Dewar K."/>
            <person name="Juretic N."/>
            <person name="Blackburn G."/>
            <person name="Nisole A."/>
            <person name="Brunet B."/>
            <person name="Brandao M."/>
            <person name="Lumley L."/>
            <person name="Duan J."/>
            <person name="Quan G."/>
            <person name="Lucarotti C.J."/>
            <person name="Roe A.D."/>
            <person name="Sperling F.A.H."/>
            <person name="Levesque R.C."/>
            <person name="Cusson M."/>
        </authorList>
    </citation>
    <scope>NUCLEOTIDE SEQUENCE [LARGE SCALE GENOMIC DNA]</scope>
    <source>
        <strain evidence="1">Glfc:IPQL:Cfum</strain>
    </source>
</reference>
<sequence>MSDLSDDDEGDFGRQLNAGRTLGASLRDSVVDLTETIAEDELVARPLRTPCKEADLSVSGLALRFPSGTFAKKRPLKISSSEKADPAVAQKVASSSSRGRIRRPMGAYSFLKEAKDCLAGLGMNTEGEESEGQDSDPIYRPSYRKMTSPVRTRELLDGEAHSAPPVATVEALAAEALMNVAKIRGEIKKSGHIKGTVWGQINQAAQGVVDAVEGLRSITPEEEQRRLRADNARLARELELVRAELRAFKEAYSESQKRSAVTPKAATKPQPGLEEMLKEAMEGMRRELLQSVGGMVNARLQDLETRLPPEPVIRPPLSADKRQPPPPRPRGQSGLAVGAMGGDAGSAQAPKPESKAPEQGPKRGLKSRTAVPSPRPPPSQHKEGRREGDTEKTPTPNAETGQQKQPPQALGDGTPWTEVVGRKARRKGKGPKSKPPPTGTARQSAAAPPKAVKIVAPNTAAIVVTLKKGATTTTAEGKETEAKYSEVLAKARASIALSDFGLESVKIRTSMTGSKLMEVGGETPEETADRLAAKLTEVIGAWADIARPSKSVDLRITGLDESVSREELAAKVATAGGCSPSMVKVGLIRPSLWGGGSALIRCPATAAKAAVNKGKVAIGWCMATIKAVKAQPLRCYKCMMLGHTRALCPTDVENGKLCFRCGKEGHMAAACEAPAKCAVCAKAGRPHAHVMGGAKCTPPTVKGKAPPSRPPPKPPQARRQAAEELVMQVS</sequence>
<accession>A0ACC0KSX8</accession>
<gene>
    <name evidence="1" type="ORF">MSG28_013400</name>
</gene>
<name>A0ACC0KSX8_CHOFU</name>